<keyword evidence="7 13" id="KW-1133">Transmembrane helix</keyword>
<comment type="subunit">
    <text evidence="13">F-type ATPases have 2 components, F(1) - the catalytic core - and F(0) - the membrane proton channel. F(1) has five subunits: alpha(3), beta(3), gamma(1), delta(1), epsilon(1). F(0) has three main subunits: a(1), b(2) and c(10-14). The alpha and beta chains form an alternating ring which encloses part of the gamma chain. F(1) is attached to F(0) by a central stalk formed by the gamma and epsilon chains, while a peripheral stalk is formed by the delta and b chains.</text>
</comment>
<evidence type="ECO:0000256" key="10">
    <source>
        <dbReference type="ARBA" id="ARBA00023310"/>
    </source>
</evidence>
<comment type="function">
    <text evidence="13">Component of the F(0) channel, it forms part of the peripheral stalk, linking F(1) to F(0).</text>
</comment>
<gene>
    <name evidence="13" type="primary">atpF</name>
    <name evidence="16" type="ORF">EDD73_106115</name>
</gene>
<keyword evidence="4 13" id="KW-0138">CF(0)</keyword>
<reference evidence="16 17" key="1">
    <citation type="submission" date="2019-03" db="EMBL/GenBank/DDBJ databases">
        <title>Genomic Encyclopedia of Type Strains, Phase IV (KMG-IV): sequencing the most valuable type-strain genomes for metagenomic binning, comparative biology and taxonomic classification.</title>
        <authorList>
            <person name="Goeker M."/>
        </authorList>
    </citation>
    <scope>NUCLEOTIDE SEQUENCE [LARGE SCALE GENOMIC DNA]</scope>
    <source>
        <strain evidence="16 17">DSM 11170</strain>
    </source>
</reference>
<dbReference type="OrthoDB" id="9795863at2"/>
<dbReference type="Pfam" id="PF00430">
    <property type="entry name" value="ATP-synt_B"/>
    <property type="match status" value="1"/>
</dbReference>
<evidence type="ECO:0000256" key="4">
    <source>
        <dbReference type="ARBA" id="ARBA00022547"/>
    </source>
</evidence>
<dbReference type="EMBL" id="SLXT01000006">
    <property type="protein sequence ID" value="TCP65231.1"/>
    <property type="molecule type" value="Genomic_DNA"/>
</dbReference>
<dbReference type="GO" id="GO:0046961">
    <property type="term" value="F:proton-transporting ATPase activity, rotational mechanism"/>
    <property type="evidence" value="ECO:0007669"/>
    <property type="project" value="TreeGrafter"/>
</dbReference>
<evidence type="ECO:0000256" key="1">
    <source>
        <dbReference type="ARBA" id="ARBA00005513"/>
    </source>
</evidence>
<dbReference type="CDD" id="cd06503">
    <property type="entry name" value="ATP-synt_Fo_b"/>
    <property type="match status" value="1"/>
</dbReference>
<evidence type="ECO:0000313" key="17">
    <source>
        <dbReference type="Proteomes" id="UP000294813"/>
    </source>
</evidence>
<dbReference type="GO" id="GO:0005886">
    <property type="term" value="C:plasma membrane"/>
    <property type="evidence" value="ECO:0007669"/>
    <property type="project" value="UniProtKB-SubCell"/>
</dbReference>
<evidence type="ECO:0000256" key="14">
    <source>
        <dbReference type="RuleBase" id="RU003848"/>
    </source>
</evidence>
<evidence type="ECO:0000256" key="2">
    <source>
        <dbReference type="ARBA" id="ARBA00022448"/>
    </source>
</evidence>
<evidence type="ECO:0000256" key="9">
    <source>
        <dbReference type="ARBA" id="ARBA00023136"/>
    </source>
</evidence>
<dbReference type="NCBIfam" id="TIGR01144">
    <property type="entry name" value="ATP_synt_b"/>
    <property type="match status" value="1"/>
</dbReference>
<evidence type="ECO:0000256" key="7">
    <source>
        <dbReference type="ARBA" id="ARBA00022989"/>
    </source>
</evidence>
<dbReference type="InterPro" id="IPR028987">
    <property type="entry name" value="ATP_synth_B-like_membr_sf"/>
</dbReference>
<keyword evidence="8 13" id="KW-0406">Ion transport</keyword>
<comment type="caution">
    <text evidence="16">The sequence shown here is derived from an EMBL/GenBank/DDBJ whole genome shotgun (WGS) entry which is preliminary data.</text>
</comment>
<dbReference type="GO" id="GO:0012505">
    <property type="term" value="C:endomembrane system"/>
    <property type="evidence" value="ECO:0007669"/>
    <property type="project" value="UniProtKB-SubCell"/>
</dbReference>
<dbReference type="InterPro" id="IPR005864">
    <property type="entry name" value="ATP_synth_F0_bsu_bac"/>
</dbReference>
<dbReference type="GO" id="GO:0046933">
    <property type="term" value="F:proton-transporting ATP synthase activity, rotational mechanism"/>
    <property type="evidence" value="ECO:0007669"/>
    <property type="project" value="UniProtKB-UniRule"/>
</dbReference>
<dbReference type="HAMAP" id="MF_01398">
    <property type="entry name" value="ATP_synth_b_bprime"/>
    <property type="match status" value="1"/>
</dbReference>
<dbReference type="AlphaFoldDB" id="A0A4R2RYZ0"/>
<keyword evidence="10 13" id="KW-0066">ATP synthesis</keyword>
<keyword evidence="15" id="KW-0175">Coiled coil</keyword>
<dbReference type="RefSeq" id="WP_131918641.1">
    <property type="nucleotide sequence ID" value="NZ_JAOQNU010000006.1"/>
</dbReference>
<keyword evidence="17" id="KW-1185">Reference proteome</keyword>
<sequence length="165" mass="18362">MLEALNLNATFFAMLASFLLLVALLKAVAFNPILKAIDDRRTKIETEIKRAELDLEEAAKLRADYSQEQKKARQEAHELLAAAKKTAEESAHDIVAAAQAEAESMKQKAIAEIEREKQKALEDVRNYAVNLSMLAAEKIIQKNIDAQTQAQLMDEAIREVGNLPC</sequence>
<evidence type="ECO:0000256" key="15">
    <source>
        <dbReference type="SAM" id="Coils"/>
    </source>
</evidence>
<accession>A0A4R2RYZ0</accession>
<proteinExistence type="inferred from homology"/>
<keyword evidence="6 13" id="KW-0375">Hydrogen ion transport</keyword>
<name>A0A4R2RYZ0_9FIRM</name>
<keyword evidence="5 13" id="KW-0812">Transmembrane</keyword>
<evidence type="ECO:0000256" key="12">
    <source>
        <dbReference type="ARBA" id="ARBA00037847"/>
    </source>
</evidence>
<evidence type="ECO:0000256" key="6">
    <source>
        <dbReference type="ARBA" id="ARBA00022781"/>
    </source>
</evidence>
<evidence type="ECO:0000256" key="5">
    <source>
        <dbReference type="ARBA" id="ARBA00022692"/>
    </source>
</evidence>
<comment type="subcellular location">
    <subcellularLocation>
        <location evidence="13">Cell membrane</location>
        <topology evidence="13">Single-pass membrane protein</topology>
    </subcellularLocation>
    <subcellularLocation>
        <location evidence="12">Endomembrane system</location>
        <topology evidence="12">Single-pass membrane protein</topology>
    </subcellularLocation>
</comment>
<evidence type="ECO:0000256" key="13">
    <source>
        <dbReference type="HAMAP-Rule" id="MF_01398"/>
    </source>
</evidence>
<comment type="function">
    <text evidence="11 13">F(1)F(0) ATP synthase produces ATP from ADP in the presence of a proton or sodium gradient. F-type ATPases consist of two structural domains, F(1) containing the extramembraneous catalytic core and F(0) containing the membrane proton channel, linked together by a central stalk and a peripheral stalk. During catalysis, ATP synthesis in the catalytic domain of F(1) is coupled via a rotary mechanism of the central stalk subunits to proton translocation.</text>
</comment>
<dbReference type="SUPFAM" id="SSF81573">
    <property type="entry name" value="F1F0 ATP synthase subunit B, membrane domain"/>
    <property type="match status" value="1"/>
</dbReference>
<dbReference type="GO" id="GO:0045259">
    <property type="term" value="C:proton-transporting ATP synthase complex"/>
    <property type="evidence" value="ECO:0007669"/>
    <property type="project" value="UniProtKB-KW"/>
</dbReference>
<keyword evidence="9 13" id="KW-0472">Membrane</keyword>
<organism evidence="16 17">
    <name type="scientific">Heliophilum fasciatum</name>
    <dbReference type="NCBI Taxonomy" id="35700"/>
    <lineage>
        <taxon>Bacteria</taxon>
        <taxon>Bacillati</taxon>
        <taxon>Bacillota</taxon>
        <taxon>Clostridia</taxon>
        <taxon>Eubacteriales</taxon>
        <taxon>Heliobacteriaceae</taxon>
        <taxon>Heliophilum</taxon>
    </lineage>
</organism>
<dbReference type="PANTHER" id="PTHR33445">
    <property type="entry name" value="ATP SYNTHASE SUBUNIT B', CHLOROPLASTIC"/>
    <property type="match status" value="1"/>
</dbReference>
<protein>
    <recommendedName>
        <fullName evidence="13">ATP synthase subunit b</fullName>
    </recommendedName>
    <alternativeName>
        <fullName evidence="13">ATP synthase F(0) sector subunit b</fullName>
    </alternativeName>
    <alternativeName>
        <fullName evidence="13">ATPase subunit I</fullName>
    </alternativeName>
    <alternativeName>
        <fullName evidence="13">F-type ATPase subunit b</fullName>
        <shortName evidence="13">F-ATPase subunit b</shortName>
    </alternativeName>
</protein>
<evidence type="ECO:0000256" key="8">
    <source>
        <dbReference type="ARBA" id="ARBA00023065"/>
    </source>
</evidence>
<evidence type="ECO:0000256" key="11">
    <source>
        <dbReference type="ARBA" id="ARBA00025198"/>
    </source>
</evidence>
<evidence type="ECO:0000313" key="16">
    <source>
        <dbReference type="EMBL" id="TCP65231.1"/>
    </source>
</evidence>
<dbReference type="PANTHER" id="PTHR33445:SF1">
    <property type="entry name" value="ATP SYNTHASE SUBUNIT B"/>
    <property type="match status" value="1"/>
</dbReference>
<comment type="similarity">
    <text evidence="1 13 14">Belongs to the ATPase B chain family.</text>
</comment>
<evidence type="ECO:0000256" key="3">
    <source>
        <dbReference type="ARBA" id="ARBA00022475"/>
    </source>
</evidence>
<keyword evidence="2 13" id="KW-0813">Transport</keyword>
<keyword evidence="3 13" id="KW-1003">Cell membrane</keyword>
<dbReference type="InterPro" id="IPR050059">
    <property type="entry name" value="ATP_synthase_B_chain"/>
</dbReference>
<dbReference type="Proteomes" id="UP000294813">
    <property type="component" value="Unassembled WGS sequence"/>
</dbReference>
<feature type="coiled-coil region" evidence="15">
    <location>
        <begin position="34"/>
        <end position="130"/>
    </location>
</feature>
<dbReference type="InterPro" id="IPR002146">
    <property type="entry name" value="ATP_synth_b/b'su_bac/chlpt"/>
</dbReference>